<evidence type="ECO:0000313" key="1">
    <source>
        <dbReference type="EMBL" id="RON52936.1"/>
    </source>
</evidence>
<accession>A0A423KIJ1</accession>
<name>A0A423KIJ1_9PSED</name>
<organism evidence="1 2">
    <name type="scientific">Pseudomonas frederiksbergensis</name>
    <dbReference type="NCBI Taxonomy" id="104087"/>
    <lineage>
        <taxon>Bacteria</taxon>
        <taxon>Pseudomonadati</taxon>
        <taxon>Pseudomonadota</taxon>
        <taxon>Gammaproteobacteria</taxon>
        <taxon>Pseudomonadales</taxon>
        <taxon>Pseudomonadaceae</taxon>
        <taxon>Pseudomonas</taxon>
    </lineage>
</organism>
<dbReference type="Proteomes" id="UP000285349">
    <property type="component" value="Unassembled WGS sequence"/>
</dbReference>
<proteinExistence type="predicted"/>
<gene>
    <name evidence="1" type="ORF">BK666_02230</name>
</gene>
<evidence type="ECO:0000313" key="2">
    <source>
        <dbReference type="Proteomes" id="UP000285349"/>
    </source>
</evidence>
<protein>
    <recommendedName>
        <fullName evidence="3">Phage tail protein</fullName>
    </recommendedName>
</protein>
<dbReference type="OrthoDB" id="9796448at2"/>
<dbReference type="AlphaFoldDB" id="A0A423KIJ1"/>
<evidence type="ECO:0008006" key="3">
    <source>
        <dbReference type="Google" id="ProtNLM"/>
    </source>
</evidence>
<reference evidence="1 2" key="1">
    <citation type="submission" date="2016-10" db="EMBL/GenBank/DDBJ databases">
        <title>Comparative genome analysis of multiple Pseudomonas spp. focuses on biocontrol and plant growth promoting traits.</title>
        <authorList>
            <person name="Tao X.-Y."/>
            <person name="Taylor C.G."/>
        </authorList>
    </citation>
    <scope>NUCLEOTIDE SEQUENCE [LARGE SCALE GENOMIC DNA]</scope>
    <source>
        <strain evidence="1 2">37A10</strain>
    </source>
</reference>
<dbReference type="RefSeq" id="WP_123508090.1">
    <property type="nucleotide sequence ID" value="NZ_MOBQ01000002.1"/>
</dbReference>
<dbReference type="EMBL" id="MOBQ01000002">
    <property type="protein sequence ID" value="RON52936.1"/>
    <property type="molecule type" value="Genomic_DNA"/>
</dbReference>
<sequence>MYQIDNSTAAATIPASTAAGTAGFFTDGNPATGVAATIMPAEYQNMLMMEVINVLNSAGVTPSKAVFTQLTTAIKALAQQGTSNSTTDTGSANTIVASLAPVVATLVDQMVVKVLIAAANTGATTLNLNGLGARSVVGLGATALQGGELAAGGRAAFVWAAAQNSWILLYCQAAASQVSPATKSQHAPQFAQVQSNAANYAVDGGIVNAVAVNLAPIPTALTDGMLICFKPKFTNTGATTISVNGLTAIPLVGQGLGALQGGELLASGRAIGIYSSTSNAVQLLMCAGGSLQVGAASQSSHAVQLSQVGHGQCRLSVNSTTQLKLLPYNGNNLIINGVPQSIPGAGITISNASLAASTLYYVYVFMSSGTMTLELSATGHATGTTGIEQKTGDTTRTFVGMIYTNASSQFVDTATQKFCLNWFNRRGVQAINTFAANRTTTSASFVELSSTERAQFLAWSDEAILISTTGYASQNTVGTFGTQGNLDGTTPVSNARISPPVGQDSACGSSGPVFAAEGVHYATIFGFATAGFTATWTAGINSINVSTRG</sequence>
<comment type="caution">
    <text evidence="1">The sequence shown here is derived from an EMBL/GenBank/DDBJ whole genome shotgun (WGS) entry which is preliminary data.</text>
</comment>